<feature type="transmembrane region" description="Helical" evidence="16">
    <location>
        <begin position="1206"/>
        <end position="1227"/>
    </location>
</feature>
<evidence type="ECO:0000256" key="5">
    <source>
        <dbReference type="ARBA" id="ARBA00022475"/>
    </source>
</evidence>
<keyword evidence="7 16" id="KW-0812">Transmembrane</keyword>
<feature type="transmembrane region" description="Helical" evidence="16">
    <location>
        <begin position="447"/>
        <end position="467"/>
    </location>
</feature>
<accession>A0A9P0HQ26</accession>
<evidence type="ECO:0000313" key="18">
    <source>
        <dbReference type="EMBL" id="CAH1406918.1"/>
    </source>
</evidence>
<feature type="transmembrane region" description="Helical" evidence="16">
    <location>
        <begin position="422"/>
        <end position="441"/>
    </location>
</feature>
<organism evidence="18 19">
    <name type="scientific">Nezara viridula</name>
    <name type="common">Southern green stink bug</name>
    <name type="synonym">Cimex viridulus</name>
    <dbReference type="NCBI Taxonomy" id="85310"/>
    <lineage>
        <taxon>Eukaryota</taxon>
        <taxon>Metazoa</taxon>
        <taxon>Ecdysozoa</taxon>
        <taxon>Arthropoda</taxon>
        <taxon>Hexapoda</taxon>
        <taxon>Insecta</taxon>
        <taxon>Pterygota</taxon>
        <taxon>Neoptera</taxon>
        <taxon>Paraneoptera</taxon>
        <taxon>Hemiptera</taxon>
        <taxon>Heteroptera</taxon>
        <taxon>Panheteroptera</taxon>
        <taxon>Pentatomomorpha</taxon>
        <taxon>Pentatomoidea</taxon>
        <taxon>Pentatomidae</taxon>
        <taxon>Pentatominae</taxon>
        <taxon>Nezara</taxon>
    </lineage>
</organism>
<dbReference type="InterPro" id="IPR003439">
    <property type="entry name" value="ABC_transporter-like_ATP-bd"/>
</dbReference>
<dbReference type="GO" id="GO:0000323">
    <property type="term" value="C:lytic vacuole"/>
    <property type="evidence" value="ECO:0007669"/>
    <property type="project" value="UniProtKB-ARBA"/>
</dbReference>
<evidence type="ECO:0000256" key="14">
    <source>
        <dbReference type="ARBA" id="ARBA00024220"/>
    </source>
</evidence>
<evidence type="ECO:0000313" key="19">
    <source>
        <dbReference type="Proteomes" id="UP001152798"/>
    </source>
</evidence>
<feature type="transmembrane region" description="Helical" evidence="16">
    <location>
        <begin position="1078"/>
        <end position="1102"/>
    </location>
</feature>
<feature type="transmembrane region" description="Helical" evidence="16">
    <location>
        <begin position="345"/>
        <end position="362"/>
    </location>
</feature>
<dbReference type="PANTHER" id="PTHR24223:SF443">
    <property type="entry name" value="MULTIDRUG-RESISTANCE LIKE PROTEIN 1, ISOFORM I"/>
    <property type="match status" value="1"/>
</dbReference>
<evidence type="ECO:0000259" key="17">
    <source>
        <dbReference type="SMART" id="SM00382"/>
    </source>
</evidence>
<dbReference type="FunFam" id="1.20.1560.10:FF:000020">
    <property type="entry name" value="ABC metal ion transporter"/>
    <property type="match status" value="1"/>
</dbReference>
<keyword evidence="8" id="KW-0677">Repeat</keyword>
<feature type="transmembrane region" description="Helical" evidence="16">
    <location>
        <begin position="36"/>
        <end position="57"/>
    </location>
</feature>
<dbReference type="PANTHER" id="PTHR24223">
    <property type="entry name" value="ATP-BINDING CASSETTE SUB-FAMILY C"/>
    <property type="match status" value="1"/>
</dbReference>
<dbReference type="FunFam" id="1.20.1560.10:FF:000001">
    <property type="entry name" value="ATP-binding cassette subfamily C member 1"/>
    <property type="match status" value="1"/>
</dbReference>
<dbReference type="SMART" id="SM00382">
    <property type="entry name" value="AAA"/>
    <property type="match status" value="2"/>
</dbReference>
<reference evidence="18" key="1">
    <citation type="submission" date="2022-01" db="EMBL/GenBank/DDBJ databases">
        <authorList>
            <person name="King R."/>
        </authorList>
    </citation>
    <scope>NUCLEOTIDE SEQUENCE</scope>
</reference>
<dbReference type="GO" id="GO:0016887">
    <property type="term" value="F:ATP hydrolysis activity"/>
    <property type="evidence" value="ECO:0007669"/>
    <property type="project" value="InterPro"/>
</dbReference>
<dbReference type="InterPro" id="IPR050173">
    <property type="entry name" value="ABC_transporter_C-like"/>
</dbReference>
<name>A0A9P0HQ26_NEZVI</name>
<protein>
    <recommendedName>
        <fullName evidence="14">ABC-type glutathione-S-conjugate transporter</fullName>
        <ecNumber evidence="14">7.6.2.3</ecNumber>
    </recommendedName>
</protein>
<evidence type="ECO:0000256" key="16">
    <source>
        <dbReference type="SAM" id="Phobius"/>
    </source>
</evidence>
<evidence type="ECO:0000256" key="11">
    <source>
        <dbReference type="ARBA" id="ARBA00022967"/>
    </source>
</evidence>
<evidence type="ECO:0000256" key="8">
    <source>
        <dbReference type="ARBA" id="ARBA00022737"/>
    </source>
</evidence>
<evidence type="ECO:0000256" key="7">
    <source>
        <dbReference type="ARBA" id="ARBA00022692"/>
    </source>
</evidence>
<feature type="transmembrane region" description="Helical" evidence="16">
    <location>
        <begin position="1176"/>
        <end position="1194"/>
    </location>
</feature>
<evidence type="ECO:0000256" key="13">
    <source>
        <dbReference type="ARBA" id="ARBA00023136"/>
    </source>
</evidence>
<dbReference type="SUPFAM" id="SSF52540">
    <property type="entry name" value="P-loop containing nucleoside triphosphate hydrolases"/>
    <property type="match status" value="2"/>
</dbReference>
<evidence type="ECO:0000256" key="4">
    <source>
        <dbReference type="ARBA" id="ARBA00022448"/>
    </source>
</evidence>
<dbReference type="Proteomes" id="UP001152798">
    <property type="component" value="Chromosome 7"/>
</dbReference>
<evidence type="ECO:0000256" key="15">
    <source>
        <dbReference type="ARBA" id="ARBA00047523"/>
    </source>
</evidence>
<dbReference type="InterPro" id="IPR036640">
    <property type="entry name" value="ABC1_TM_sf"/>
</dbReference>
<keyword evidence="4" id="KW-0813">Transport</keyword>
<evidence type="ECO:0000256" key="2">
    <source>
        <dbReference type="ARBA" id="ARBA00004651"/>
    </source>
</evidence>
<keyword evidence="12 16" id="KW-1133">Transmembrane helix</keyword>
<evidence type="ECO:0000256" key="12">
    <source>
        <dbReference type="ARBA" id="ARBA00022989"/>
    </source>
</evidence>
<dbReference type="EC" id="7.6.2.3" evidence="14"/>
<comment type="similarity">
    <text evidence="3">Belongs to the ABC transporter superfamily. ABCC family. Conjugate transporter (TC 3.A.1.208) subfamily.</text>
</comment>
<feature type="domain" description="AAA+ ATPase" evidence="17">
    <location>
        <begin position="1292"/>
        <end position="1477"/>
    </location>
</feature>
<dbReference type="Pfam" id="PF24357">
    <property type="entry name" value="TMD0_ABC"/>
    <property type="match status" value="1"/>
</dbReference>
<dbReference type="GO" id="GO:0015431">
    <property type="term" value="F:ABC-type glutathione S-conjugate transporter activity"/>
    <property type="evidence" value="ECO:0007669"/>
    <property type="project" value="UniProtKB-EC"/>
</dbReference>
<feature type="transmembrane region" description="Helical" evidence="16">
    <location>
        <begin position="132"/>
        <end position="149"/>
    </location>
</feature>
<feature type="transmembrane region" description="Helical" evidence="16">
    <location>
        <begin position="300"/>
        <end position="325"/>
    </location>
</feature>
<feature type="transmembrane region" description="Helical" evidence="16">
    <location>
        <begin position="169"/>
        <end position="188"/>
    </location>
</feature>
<dbReference type="EMBL" id="OV725083">
    <property type="protein sequence ID" value="CAH1406918.1"/>
    <property type="molecule type" value="Genomic_DNA"/>
</dbReference>
<dbReference type="CDD" id="cd03250">
    <property type="entry name" value="ABCC_MRP_domain1"/>
    <property type="match status" value="1"/>
</dbReference>
<dbReference type="CDD" id="cd18595">
    <property type="entry name" value="ABC_6TM_MRP1_2_3_6_D1_like"/>
    <property type="match status" value="1"/>
</dbReference>
<keyword evidence="10" id="KW-0067">ATP-binding</keyword>
<evidence type="ECO:0000256" key="10">
    <source>
        <dbReference type="ARBA" id="ARBA00022840"/>
    </source>
</evidence>
<dbReference type="GO" id="GO:0005886">
    <property type="term" value="C:plasma membrane"/>
    <property type="evidence" value="ECO:0007669"/>
    <property type="project" value="UniProtKB-SubCell"/>
</dbReference>
<dbReference type="Pfam" id="PF00005">
    <property type="entry name" value="ABC_tran"/>
    <property type="match status" value="2"/>
</dbReference>
<evidence type="ECO:0000256" key="9">
    <source>
        <dbReference type="ARBA" id="ARBA00022741"/>
    </source>
</evidence>
<comment type="catalytic activity">
    <reaction evidence="15">
        <text>leukotriene C4(in) + ATP + H2O = leukotriene C4(out) + ADP + phosphate + H(+)</text>
        <dbReference type="Rhea" id="RHEA:38963"/>
        <dbReference type="ChEBI" id="CHEBI:15377"/>
        <dbReference type="ChEBI" id="CHEBI:15378"/>
        <dbReference type="ChEBI" id="CHEBI:30616"/>
        <dbReference type="ChEBI" id="CHEBI:43474"/>
        <dbReference type="ChEBI" id="CHEBI:57973"/>
        <dbReference type="ChEBI" id="CHEBI:456216"/>
    </reaction>
    <physiologicalReaction direction="left-to-right" evidence="15">
        <dbReference type="Rhea" id="RHEA:38964"/>
    </physiologicalReaction>
</comment>
<dbReference type="Gene3D" id="1.20.1560.10">
    <property type="entry name" value="ABC transporter type 1, transmembrane domain"/>
    <property type="match status" value="2"/>
</dbReference>
<dbReference type="InterPro" id="IPR003593">
    <property type="entry name" value="AAA+_ATPase"/>
</dbReference>
<proteinExistence type="inferred from homology"/>
<dbReference type="InterPro" id="IPR005292">
    <property type="entry name" value="MRP"/>
</dbReference>
<dbReference type="SUPFAM" id="SSF90123">
    <property type="entry name" value="ABC transporter transmembrane region"/>
    <property type="match status" value="2"/>
</dbReference>
<dbReference type="CDD" id="cd18603">
    <property type="entry name" value="ABC_6TM_MRP1_2_3_6_D2_like"/>
    <property type="match status" value="1"/>
</dbReference>
<feature type="domain" description="AAA+ ATPase" evidence="17">
    <location>
        <begin position="648"/>
        <end position="823"/>
    </location>
</feature>
<dbReference type="NCBIfam" id="TIGR00957">
    <property type="entry name" value="MRP_assoc_pro"/>
    <property type="match status" value="1"/>
</dbReference>
<feature type="transmembrane region" description="Helical" evidence="16">
    <location>
        <begin position="573"/>
        <end position="593"/>
    </location>
</feature>
<dbReference type="PROSITE" id="PS00211">
    <property type="entry name" value="ABC_TRANSPORTER_1"/>
    <property type="match status" value="2"/>
</dbReference>
<dbReference type="InterPro" id="IPR056227">
    <property type="entry name" value="TMD0_ABC"/>
</dbReference>
<dbReference type="FunFam" id="3.40.50.300:FF:000293">
    <property type="entry name" value="ATP binding cassette subfamily C member 1"/>
    <property type="match status" value="1"/>
</dbReference>
<keyword evidence="11" id="KW-1278">Translocase</keyword>
<evidence type="ECO:0000256" key="6">
    <source>
        <dbReference type="ARBA" id="ARBA00022554"/>
    </source>
</evidence>
<dbReference type="Gene3D" id="3.40.50.300">
    <property type="entry name" value="P-loop containing nucleotide triphosphate hydrolases"/>
    <property type="match status" value="2"/>
</dbReference>
<feature type="transmembrane region" description="Helical" evidence="16">
    <location>
        <begin position="991"/>
        <end position="1012"/>
    </location>
</feature>
<dbReference type="GO" id="GO:0005524">
    <property type="term" value="F:ATP binding"/>
    <property type="evidence" value="ECO:0007669"/>
    <property type="project" value="UniProtKB-KW"/>
</dbReference>
<evidence type="ECO:0000256" key="1">
    <source>
        <dbReference type="ARBA" id="ARBA00004128"/>
    </source>
</evidence>
<dbReference type="InterPro" id="IPR017871">
    <property type="entry name" value="ABC_transporter-like_CS"/>
</dbReference>
<dbReference type="OrthoDB" id="6603898at2759"/>
<keyword evidence="9" id="KW-0547">Nucleotide-binding</keyword>
<feature type="transmembrane region" description="Helical" evidence="16">
    <location>
        <begin position="98"/>
        <end position="120"/>
    </location>
</feature>
<evidence type="ECO:0000256" key="3">
    <source>
        <dbReference type="ARBA" id="ARBA00009726"/>
    </source>
</evidence>
<keyword evidence="13 16" id="KW-0472">Membrane</keyword>
<keyword evidence="5" id="KW-1003">Cell membrane</keyword>
<dbReference type="FunFam" id="3.40.50.300:FF:000074">
    <property type="entry name" value="Multidrug resistance-associated protein 5 isoform 1"/>
    <property type="match status" value="1"/>
</dbReference>
<comment type="subcellular location">
    <subcellularLocation>
        <location evidence="2">Cell membrane</location>
        <topology evidence="2">Multi-pass membrane protein</topology>
    </subcellularLocation>
    <subcellularLocation>
        <location evidence="1">Vacuole membrane</location>
        <topology evidence="1">Multi-pass membrane protein</topology>
    </subcellularLocation>
</comment>
<keyword evidence="6" id="KW-0926">Vacuole</keyword>
<feature type="transmembrane region" description="Helical" evidence="16">
    <location>
        <begin position="526"/>
        <end position="553"/>
    </location>
</feature>
<dbReference type="Pfam" id="PF00664">
    <property type="entry name" value="ABC_membrane"/>
    <property type="match status" value="2"/>
</dbReference>
<dbReference type="GO" id="GO:0005774">
    <property type="term" value="C:vacuolar membrane"/>
    <property type="evidence" value="ECO:0007669"/>
    <property type="project" value="UniProtKB-SubCell"/>
</dbReference>
<dbReference type="InterPro" id="IPR011527">
    <property type="entry name" value="ABC1_TM_dom"/>
</dbReference>
<dbReference type="InterPro" id="IPR027417">
    <property type="entry name" value="P-loop_NTPase"/>
</dbReference>
<gene>
    <name evidence="18" type="ORF">NEZAVI_LOCUS14755</name>
</gene>
<sequence>MDEETLNNFCGSRFWESNYTWDTETPRLTPCIEKTVLWIPCLFLWMFSCVDIFYIYTSKSRNIPWNWRNILKLVSLALLLGLCIFELGYNIFKSDPAYLVDIYTPAIKAISFVLCTTLVIFHRKHGQRTSGLLFLFWFSIAFMGISQFYTSIEGHILDEEADVMRISNIASYCLYFLMLMLYCVSDLPPRRSEYPPSKNPSPEEAAPYPARLLLSWFEPMVYKGFRRPLVQSDIWPIKYQDAAAQIFNHYNKFWLAERKKKNMGDVDKSSKFSKEVNGIDFVEGHKEIKPKKQASILPPLIKAFGGPFMFATFLQIIEVFLGFVSPELLKRIINFVSSDEPMWRGYFYAVMMLFIGIVMPLLHGNYSLTLLIVGLRTRTALISTIYRKSLKLSNAARKETTLGEIVNLMAVDSQSIMGSLTYINYLFLAPLQIGLALYFLWQQLGPCVLAGLAVMLIMIPMNSFIVNKTKDLQQKQMKNKDERVKMINEVLSGMKVLKLYAWEPSFLDRVLRIRDKETKILKKAAYLRAATTFVWSCAPFMVSILTFAAYVLLDDTHVLDSSKVFVSISLFNIMQTPLMMVPMVLSSAIQAAVSIKRINKFLNSEDLDLDTVTHDTKDEEPLVMEKCTFSWGADEPSTLHNLDLKVKPGSLVAVVGAVGSGKSSLISAFLGEMHRVSGRVNTRGSIAYVPQLAWIQNCTLQDNILFGKTLDSKKYHKVINACALKKDLEMLPGGDQTEIGEKGINVSGGQKQRISLARAVYSDCDVYFLDDPLSAVDSHVGKHIFENVIGPNGVLKNKTRLLVTHSITFLPETDKIIVLKDGLVSEVGTYRELLDKKGAFSEFLISHLQEIDTEELEELDENIKEEIINTNPAFHRQLSNQKSMYSSNTSLSSMRKRRLSQLSEKIISEKPAGEKLIEEEKAEVGRIQWRVYVNYCKAIGTFLVTTSIALTVVNQALGIGSSILLSKWSDDNDTVINGTQNIERRNMYLELYGLLGIGQTLANFISSLTWYIGAVNAGSLLHSMLLKNIMHSPMSFFDTTPQGRILNRFSKEIDVLDNSIPFTLKQCFSFSAPVFGTVFIISYTTPAFLIVIIPIAVLYYWVQKCYIATSQQLRRIESITRSPVYSHFGESVSGSSVIRAYGAQKRFIKESELKVDLNQSSSYASIVAGRWLGIRLQLIGGLIGFFASLFAIIGKDYLSPGIVGLSVSYTMQITIFLYMLVVMVAEVESNIVAVERIEEYSNTPQEAPWDLTTNNATTDWPQEGKVEFVDYTVRYREGLDLVLKGINLSIKGGEKIGIVGRTGAGKSSVTLGLFRIIESAGGKILIDGVDVSTLGLHALRSRLTIIPQDPVLFSGSLRMNLDPFGSYNDEQVWRALELSHLKAFVKELPAGLQHEVSEGGENLSVGQRQLICLARALLRKTKILILDEATAAVDLETDDFIQRTIRSEFADCTVLTIAHRLNTIMDSDRVLVLDQGKVLEFDSPKVLLKNRSSLFYSMAQDAGLA</sequence>
<dbReference type="CDD" id="cd03244">
    <property type="entry name" value="ABCC_MRP_domain2"/>
    <property type="match status" value="1"/>
</dbReference>
<feature type="transmembrane region" description="Helical" evidence="16">
    <location>
        <begin position="69"/>
        <end position="92"/>
    </location>
</feature>
<keyword evidence="19" id="KW-1185">Reference proteome</keyword>